<organism evidence="3 4">
    <name type="scientific">Allomesorhizobium camelthorni</name>
    <dbReference type="NCBI Taxonomy" id="475069"/>
    <lineage>
        <taxon>Bacteria</taxon>
        <taxon>Pseudomonadati</taxon>
        <taxon>Pseudomonadota</taxon>
        <taxon>Alphaproteobacteria</taxon>
        <taxon>Hyphomicrobiales</taxon>
        <taxon>Phyllobacteriaceae</taxon>
        <taxon>Allomesorhizobium</taxon>
    </lineage>
</organism>
<proteinExistence type="predicted"/>
<dbReference type="AlphaFoldDB" id="A0A6G4WK15"/>
<dbReference type="GO" id="GO:0003677">
    <property type="term" value="F:DNA binding"/>
    <property type="evidence" value="ECO:0007669"/>
    <property type="project" value="InterPro"/>
</dbReference>
<dbReference type="Gene3D" id="3.10.50.30">
    <property type="entry name" value="Transcription elongation factor, GreA/GreB, C-terminal domain"/>
    <property type="match status" value="1"/>
</dbReference>
<evidence type="ECO:0000256" key="1">
    <source>
        <dbReference type="SAM" id="MobiDB-lite"/>
    </source>
</evidence>
<reference evidence="3 4" key="1">
    <citation type="submission" date="2020-02" db="EMBL/GenBank/DDBJ databases">
        <title>Genome sequence of strain CCNWXJ40-4.</title>
        <authorList>
            <person name="Gao J."/>
            <person name="Sun J."/>
        </authorList>
    </citation>
    <scope>NUCLEOTIDE SEQUENCE [LARGE SCALE GENOMIC DNA]</scope>
    <source>
        <strain evidence="3 4">CCNWXJ 40-4</strain>
    </source>
</reference>
<dbReference type="InterPro" id="IPR001437">
    <property type="entry name" value="Tscrpt_elong_fac_GreA/B_C"/>
</dbReference>
<evidence type="ECO:0000313" key="4">
    <source>
        <dbReference type="Proteomes" id="UP001642900"/>
    </source>
</evidence>
<gene>
    <name evidence="3" type="ORF">G6N73_26160</name>
</gene>
<sequence>MAIPPHLVDRLVQQPASRGRTRARGSFGSNGGTEGARSRVRCTARPSGAIARHRADRAFAGTCTIAVRSNWARDPALPIAKPTNDRAVAIGDTVRVRYLNGDCKILRLTISKSKSDLGSGLVHFDAPIAKALLGAEEGDEVEVLTGPYVRPAVVESITKNGT</sequence>
<dbReference type="Pfam" id="PF01272">
    <property type="entry name" value="GreA_GreB"/>
    <property type="match status" value="1"/>
</dbReference>
<evidence type="ECO:0000313" key="3">
    <source>
        <dbReference type="EMBL" id="NGO54566.1"/>
    </source>
</evidence>
<dbReference type="Proteomes" id="UP001642900">
    <property type="component" value="Unassembled WGS sequence"/>
</dbReference>
<dbReference type="GO" id="GO:0032784">
    <property type="term" value="P:regulation of DNA-templated transcription elongation"/>
    <property type="evidence" value="ECO:0007669"/>
    <property type="project" value="InterPro"/>
</dbReference>
<protein>
    <recommendedName>
        <fullName evidence="2">Transcription elongation factor GreA/GreB C-terminal domain-containing protein</fullName>
    </recommendedName>
</protein>
<name>A0A6G4WK15_9HYPH</name>
<keyword evidence="4" id="KW-1185">Reference proteome</keyword>
<feature type="region of interest" description="Disordered" evidence="1">
    <location>
        <begin position="1"/>
        <end position="39"/>
    </location>
</feature>
<evidence type="ECO:0000259" key="2">
    <source>
        <dbReference type="Pfam" id="PF01272"/>
    </source>
</evidence>
<comment type="caution">
    <text evidence="3">The sequence shown here is derived from an EMBL/GenBank/DDBJ whole genome shotgun (WGS) entry which is preliminary data.</text>
</comment>
<dbReference type="SUPFAM" id="SSF54534">
    <property type="entry name" value="FKBP-like"/>
    <property type="match status" value="1"/>
</dbReference>
<dbReference type="InterPro" id="IPR036953">
    <property type="entry name" value="GreA/GreB_C_sf"/>
</dbReference>
<accession>A0A6G4WK15</accession>
<dbReference type="EMBL" id="JAAKZF010000056">
    <property type="protein sequence ID" value="NGO54566.1"/>
    <property type="molecule type" value="Genomic_DNA"/>
</dbReference>
<feature type="domain" description="Transcription elongation factor GreA/GreB C-terminal" evidence="2">
    <location>
        <begin position="86"/>
        <end position="145"/>
    </location>
</feature>